<sequence length="214" mass="24156">MKPMSQLRVERIWQACVAPETITMTDTDYILFGNSHNDWYFSSSHRMEQLIAEARKRKDDDDYKGNETDEPADGDHNQEEDNPPSKLAVQHIDDENANLQQSSAPGSPEDEESDPDELPNVVNLDDIMQLGMDPEVRLKAVVFFLRPWKIAGACTRGARELAEGSKSEEYRNMSLTREHCKAEEPPSARATASISGVYSHRWGRTVLLLFGSLC</sequence>
<feature type="region of interest" description="Disordered" evidence="1">
    <location>
        <begin position="55"/>
        <end position="85"/>
    </location>
</feature>
<name>A0ABD3IFC8_9MARC</name>
<evidence type="ECO:0000313" key="2">
    <source>
        <dbReference type="EMBL" id="KAL3700932.1"/>
    </source>
</evidence>
<evidence type="ECO:0000256" key="1">
    <source>
        <dbReference type="SAM" id="MobiDB-lite"/>
    </source>
</evidence>
<dbReference type="AlphaFoldDB" id="A0ABD3IFC8"/>
<reference evidence="2 3" key="1">
    <citation type="submission" date="2024-09" db="EMBL/GenBank/DDBJ databases">
        <title>Chromosome-scale assembly of Riccia sorocarpa.</title>
        <authorList>
            <person name="Paukszto L."/>
        </authorList>
    </citation>
    <scope>NUCLEOTIDE SEQUENCE [LARGE SCALE GENOMIC DNA]</scope>
    <source>
        <strain evidence="2">LP-2024</strain>
        <tissue evidence="2">Aerial parts of the thallus</tissue>
    </source>
</reference>
<evidence type="ECO:0000313" key="3">
    <source>
        <dbReference type="Proteomes" id="UP001633002"/>
    </source>
</evidence>
<organism evidence="2 3">
    <name type="scientific">Riccia sorocarpa</name>
    <dbReference type="NCBI Taxonomy" id="122646"/>
    <lineage>
        <taxon>Eukaryota</taxon>
        <taxon>Viridiplantae</taxon>
        <taxon>Streptophyta</taxon>
        <taxon>Embryophyta</taxon>
        <taxon>Marchantiophyta</taxon>
        <taxon>Marchantiopsida</taxon>
        <taxon>Marchantiidae</taxon>
        <taxon>Marchantiales</taxon>
        <taxon>Ricciaceae</taxon>
        <taxon>Riccia</taxon>
    </lineage>
</organism>
<comment type="caution">
    <text evidence="2">The sequence shown here is derived from an EMBL/GenBank/DDBJ whole genome shotgun (WGS) entry which is preliminary data.</text>
</comment>
<feature type="compositionally biased region" description="Acidic residues" evidence="1">
    <location>
        <begin position="108"/>
        <end position="117"/>
    </location>
</feature>
<accession>A0ABD3IFC8</accession>
<protein>
    <submittedName>
        <fullName evidence="2">Uncharacterized protein</fullName>
    </submittedName>
</protein>
<proteinExistence type="predicted"/>
<gene>
    <name evidence="2" type="ORF">R1sor_018954</name>
</gene>
<keyword evidence="3" id="KW-1185">Reference proteome</keyword>
<feature type="compositionally biased region" description="Basic and acidic residues" evidence="1">
    <location>
        <begin position="55"/>
        <end position="79"/>
    </location>
</feature>
<dbReference type="EMBL" id="JBJQOH010000001">
    <property type="protein sequence ID" value="KAL3700932.1"/>
    <property type="molecule type" value="Genomic_DNA"/>
</dbReference>
<dbReference type="Proteomes" id="UP001633002">
    <property type="component" value="Unassembled WGS sequence"/>
</dbReference>
<feature type="region of interest" description="Disordered" evidence="1">
    <location>
        <begin position="98"/>
        <end position="119"/>
    </location>
</feature>